<dbReference type="InterPro" id="IPR023996">
    <property type="entry name" value="TonB-dep_OMP_SusC/RagA"/>
</dbReference>
<keyword evidence="6 7" id="KW-0998">Cell outer membrane</keyword>
<name>A0AAE3ENJ3_9FLAO</name>
<accession>A0AAE3ENJ3</accession>
<dbReference type="EMBL" id="JAKKDU010000010">
    <property type="protein sequence ID" value="MCF7568711.1"/>
    <property type="molecule type" value="Genomic_DNA"/>
</dbReference>
<dbReference type="SUPFAM" id="SSF49464">
    <property type="entry name" value="Carboxypeptidase regulatory domain-like"/>
    <property type="match status" value="1"/>
</dbReference>
<evidence type="ECO:0000313" key="9">
    <source>
        <dbReference type="EMBL" id="MCF7568711.1"/>
    </source>
</evidence>
<comment type="subcellular location">
    <subcellularLocation>
        <location evidence="1 7">Cell outer membrane</location>
        <topology evidence="1 7">Multi-pass membrane protein</topology>
    </subcellularLocation>
</comment>
<evidence type="ECO:0000256" key="6">
    <source>
        <dbReference type="ARBA" id="ARBA00023237"/>
    </source>
</evidence>
<keyword evidence="4 7" id="KW-0812">Transmembrane</keyword>
<keyword evidence="2 7" id="KW-0813">Transport</keyword>
<comment type="caution">
    <text evidence="9">The sequence shown here is derived from an EMBL/GenBank/DDBJ whole genome shotgun (WGS) entry which is preliminary data.</text>
</comment>
<evidence type="ECO:0000256" key="2">
    <source>
        <dbReference type="ARBA" id="ARBA00022448"/>
    </source>
</evidence>
<keyword evidence="9" id="KW-0675">Receptor</keyword>
<reference evidence="9" key="1">
    <citation type="submission" date="2022-01" db="EMBL/GenBank/DDBJ databases">
        <title>Draft genome sequence of Sabulilitoribacter arenilitoris KCTC 52401.</title>
        <authorList>
            <person name="Oh J.-S."/>
        </authorList>
    </citation>
    <scope>NUCLEOTIDE SEQUENCE</scope>
    <source>
        <strain evidence="9">HMF6543</strain>
    </source>
</reference>
<comment type="similarity">
    <text evidence="7">Belongs to the TonB-dependent receptor family.</text>
</comment>
<dbReference type="GO" id="GO:0009279">
    <property type="term" value="C:cell outer membrane"/>
    <property type="evidence" value="ECO:0007669"/>
    <property type="project" value="UniProtKB-SubCell"/>
</dbReference>
<dbReference type="Pfam" id="PF07715">
    <property type="entry name" value="Plug"/>
    <property type="match status" value="1"/>
</dbReference>
<dbReference type="Gene3D" id="2.60.40.1120">
    <property type="entry name" value="Carboxypeptidase-like, regulatory domain"/>
    <property type="match status" value="1"/>
</dbReference>
<evidence type="ECO:0000256" key="5">
    <source>
        <dbReference type="ARBA" id="ARBA00023136"/>
    </source>
</evidence>
<keyword evidence="5 7" id="KW-0472">Membrane</keyword>
<evidence type="ECO:0000256" key="4">
    <source>
        <dbReference type="ARBA" id="ARBA00022692"/>
    </source>
</evidence>
<evidence type="ECO:0000313" key="10">
    <source>
        <dbReference type="Proteomes" id="UP001199795"/>
    </source>
</evidence>
<keyword evidence="10" id="KW-1185">Reference proteome</keyword>
<gene>
    <name evidence="9" type="ORF">L3X37_10065</name>
</gene>
<dbReference type="Gene3D" id="2.40.170.20">
    <property type="entry name" value="TonB-dependent receptor, beta-barrel domain"/>
    <property type="match status" value="1"/>
</dbReference>
<dbReference type="Proteomes" id="UP001199795">
    <property type="component" value="Unassembled WGS sequence"/>
</dbReference>
<feature type="domain" description="TonB-dependent receptor plug" evidence="8">
    <location>
        <begin position="198"/>
        <end position="324"/>
    </location>
</feature>
<dbReference type="InterPro" id="IPR008969">
    <property type="entry name" value="CarboxyPept-like_regulatory"/>
</dbReference>
<dbReference type="InterPro" id="IPR023997">
    <property type="entry name" value="TonB-dep_OMP_SusC/RagA_CS"/>
</dbReference>
<dbReference type="InterPro" id="IPR036942">
    <property type="entry name" value="Beta-barrel_TonB_sf"/>
</dbReference>
<dbReference type="SUPFAM" id="SSF56935">
    <property type="entry name" value="Porins"/>
    <property type="match status" value="1"/>
</dbReference>
<evidence type="ECO:0000256" key="7">
    <source>
        <dbReference type="PROSITE-ProRule" id="PRU01360"/>
    </source>
</evidence>
<sequence length="1103" mass="121990">MKIYLLLLCTTVFSLSSNNIVSQNTKVRIDVDKIATIDQVFKIINKQTDYSFIYKSDLFEGLPKVKLKKGSIRVSELLNGVIAADKFNVILSHNNSIIIKTKDKKQQREITGLVSNESGFPFEGVTIIVKGTTIGVVTNVDGVYKIKVSDPDNVLVFSYLGFKTQEITVGNQDVIDVKLQEDTSELEEVILVGYGTAKKKDLTGSVSSIKSTDIKQIKSQTIDQTFIGKMPGVYVAADAGPPGSGALVNIRGLSQLIGDNQPLYVVDGIPIVVRPRFEDRFSIGVSGDRENPLLSINPEDIERVDVLKDASAAAIYGSRAANGVILITTKRGKRNQSTNFNFSYNSTIQNPLNTYDLLNASQFREHIISQGSEGLLNPSFGNADTDWQDEITNNNALWNQYNFNVSGGTSKSNYFVSANVTEQEGVMLGNKFSRYSISSSLDTDLNDRLKTGFNFSYNYSINKTSRLNSLAAGGFWRPDLPVFNDDGSYSTITNFLGDIRNPVGDMAKAKNKAVAQNFVGSVFGEFKIIDELSFRSQIGINITNDKSTAFTPSFSTFALFDQRFNGRAGAQLNIQHNNGISASWSNTLNFNKTFNDIHTLNAVVGIAHDYSKLELDSQAYSGFPDDEILTDIQSAQQLDFKSSDASQTALNSLFARINYNYDNRYLLTFTARSDKSIKFGPDNRSGFFPSGAIAWNLHNEKFLKDNDLISQIKLRASIGRTGSDNLPAFTFLANYAAQNSGGSIYDGVNGIVVTGIPNDEIRWEETDQLDIGLNFGLFNDRLSGEITYFEKKTSDIILLTPLPAQTGFSRWNSNIADVSNKGWELLIGGDIIRSKNFKWNSSFNISFIDNNVDALNGGQTTSFGSFGIKEGQPIGFIEGYDIISIAQAQDEIDALNTAAPDGNYYSGLTQPGDYIYKDVNEDGEITSEDIVPLGDINPDFFGGWNNTLSYKNFDFTFNFNYVKGNDKIWFRGDAELSNVNLFRNVTTNVFNTWSPDNTDAEYARFGSRTHERNSKIIEDASYIKLRSASIAYNFPKHWLNKTGLNNVKLSISGNNLFVITNYPGIDPESNDGLTTGSTVYLQNDNGFSYPQMRTFTIGIDIGL</sequence>
<keyword evidence="3 7" id="KW-1134">Transmembrane beta strand</keyword>
<evidence type="ECO:0000256" key="3">
    <source>
        <dbReference type="ARBA" id="ARBA00022452"/>
    </source>
</evidence>
<dbReference type="RefSeq" id="WP_237240050.1">
    <property type="nucleotide sequence ID" value="NZ_JAKKDU010000010.1"/>
</dbReference>
<dbReference type="Gene3D" id="2.170.130.10">
    <property type="entry name" value="TonB-dependent receptor, plug domain"/>
    <property type="match status" value="1"/>
</dbReference>
<evidence type="ECO:0000256" key="1">
    <source>
        <dbReference type="ARBA" id="ARBA00004571"/>
    </source>
</evidence>
<protein>
    <submittedName>
        <fullName evidence="9">TonB-dependent receptor</fullName>
    </submittedName>
</protein>
<dbReference type="InterPro" id="IPR037066">
    <property type="entry name" value="Plug_dom_sf"/>
</dbReference>
<dbReference type="AlphaFoldDB" id="A0AAE3ENJ3"/>
<dbReference type="Pfam" id="PF13715">
    <property type="entry name" value="CarbopepD_reg_2"/>
    <property type="match status" value="1"/>
</dbReference>
<dbReference type="PROSITE" id="PS52016">
    <property type="entry name" value="TONB_DEPENDENT_REC_3"/>
    <property type="match status" value="1"/>
</dbReference>
<dbReference type="NCBIfam" id="TIGR04057">
    <property type="entry name" value="SusC_RagA_signa"/>
    <property type="match status" value="1"/>
</dbReference>
<dbReference type="InterPro" id="IPR012910">
    <property type="entry name" value="Plug_dom"/>
</dbReference>
<evidence type="ECO:0000259" key="8">
    <source>
        <dbReference type="Pfam" id="PF07715"/>
    </source>
</evidence>
<dbReference type="InterPro" id="IPR039426">
    <property type="entry name" value="TonB-dep_rcpt-like"/>
</dbReference>
<dbReference type="NCBIfam" id="TIGR04056">
    <property type="entry name" value="OMP_RagA_SusC"/>
    <property type="match status" value="1"/>
</dbReference>
<organism evidence="9 10">
    <name type="scientific">Wocania arenilitoris</name>
    <dbReference type="NCBI Taxonomy" id="2044858"/>
    <lineage>
        <taxon>Bacteria</taxon>
        <taxon>Pseudomonadati</taxon>
        <taxon>Bacteroidota</taxon>
        <taxon>Flavobacteriia</taxon>
        <taxon>Flavobacteriales</taxon>
        <taxon>Flavobacteriaceae</taxon>
        <taxon>Wocania</taxon>
    </lineage>
</organism>
<proteinExistence type="inferred from homology"/>